<organism evidence="6 7">
    <name type="scientific">Geomonas anaerohicana</name>
    <dbReference type="NCBI Taxonomy" id="2798583"/>
    <lineage>
        <taxon>Bacteria</taxon>
        <taxon>Pseudomonadati</taxon>
        <taxon>Thermodesulfobacteriota</taxon>
        <taxon>Desulfuromonadia</taxon>
        <taxon>Geobacterales</taxon>
        <taxon>Geobacteraceae</taxon>
        <taxon>Geomonas</taxon>
    </lineage>
</organism>
<dbReference type="PROSITE" id="PS00198">
    <property type="entry name" value="4FE4S_FER_1"/>
    <property type="match status" value="1"/>
</dbReference>
<accession>A0ABS0YIE4</accession>
<dbReference type="RefSeq" id="WP_199390536.1">
    <property type="nucleotide sequence ID" value="NZ_JAEMHL010000011.1"/>
</dbReference>
<protein>
    <submittedName>
        <fullName evidence="6">LUD domain-containing protein</fullName>
    </submittedName>
</protein>
<dbReference type="PROSITE" id="PS51379">
    <property type="entry name" value="4FE4S_FER_2"/>
    <property type="match status" value="2"/>
</dbReference>
<dbReference type="InterPro" id="IPR024185">
    <property type="entry name" value="FTHF_cligase-like_sf"/>
</dbReference>
<reference evidence="6 7" key="1">
    <citation type="submission" date="2020-12" db="EMBL/GenBank/DDBJ databases">
        <title>Geomonas sp. Red421, isolated from paddy soil.</title>
        <authorList>
            <person name="Xu Z."/>
            <person name="Zhang Z."/>
            <person name="Masuda Y."/>
            <person name="Itoh H."/>
            <person name="Senoo K."/>
        </authorList>
    </citation>
    <scope>NUCLEOTIDE SEQUENCE [LARGE SCALE GENOMIC DNA]</scope>
    <source>
        <strain evidence="6 7">Red421</strain>
    </source>
</reference>
<dbReference type="Gene3D" id="3.40.50.10420">
    <property type="entry name" value="NagB/RpiA/CoA transferase-like"/>
    <property type="match status" value="1"/>
</dbReference>
<sequence>MKQEFKASINRALNDANLTGALGKFSEAYKVNRTKAYEGIDFEDLRGRIAEAKSAAACHLDEVAETFRKNAEALGAKVFRTRDPEEVKQYILQVARDNGVKNVVKSKSMATEEIHLNQALLKEGISVAETDLGEWIIQLAGQTPSHMVMPAIHMTKEEVADIFSKEVNERLDTDIPRLVKVARNELRPKFLEADMGISGGNIAVAETGSIVLVTNEGNARLVTTLPRIHVALIGVEKLVEKFETVVPILDALPRSATAQLLTSYVSIITGPTQNDDGSQKELHIILMDNQRTEMAKDPKFKQALQCIRCGSCLNVCPIFRLVGGHVFGKVYTGGIGTILTAWFDELKKSEEIQGLCIQCGNCTQVCPGKLDIPEMIMEIRRRLVLEKGQPLVQKAIFSVVNNRKLFHGMLRAASVAGKPFTSGKFIRHLPLFLSELTDGRSLPAIAEKPFRDLYAGIEQPKGKEKAVFYAGCLIDFAYPETGVALVKLLNKAGIEVIFPEEQTCCGAPALYSGAYEVAAQNAADNITALLEQDAQYVVSACPTCTVALAHDFAKTLEAVGRTEWLDKARKLAEKTIDLATLVKRLVDEGRLSFQEGADLGKITYHDSCHLKRTLKVSEQPRELLQQVGYQVEEMFECDMCCGMGGSYSMKLPEISAPILKRKLKNIKDTGAPLVAMDCPGCVLQISGGFDQDGAPVRVKHTAELLAERLKD</sequence>
<dbReference type="InterPro" id="IPR037171">
    <property type="entry name" value="NagB/RpiA_transferase-like"/>
</dbReference>
<dbReference type="InterPro" id="IPR004452">
    <property type="entry name" value="LutB/LldF"/>
</dbReference>
<dbReference type="NCBIfam" id="NF045670">
    <property type="entry name" value="quin_L_LdhH"/>
    <property type="match status" value="1"/>
</dbReference>
<keyword evidence="2" id="KW-0479">Metal-binding</keyword>
<dbReference type="EMBL" id="JAEMHL010000011">
    <property type="protein sequence ID" value="MBJ6752112.1"/>
    <property type="molecule type" value="Genomic_DNA"/>
</dbReference>
<evidence type="ECO:0000313" key="6">
    <source>
        <dbReference type="EMBL" id="MBJ6752112.1"/>
    </source>
</evidence>
<dbReference type="Proteomes" id="UP000614714">
    <property type="component" value="Unassembled WGS sequence"/>
</dbReference>
<feature type="domain" description="4Fe-4S ferredoxin-type" evidence="5">
    <location>
        <begin position="296"/>
        <end position="324"/>
    </location>
</feature>
<keyword evidence="4" id="KW-0411">Iron-sulfur</keyword>
<dbReference type="InterPro" id="IPR017900">
    <property type="entry name" value="4Fe4S_Fe_S_CS"/>
</dbReference>
<evidence type="ECO:0000256" key="2">
    <source>
        <dbReference type="ARBA" id="ARBA00022723"/>
    </source>
</evidence>
<keyword evidence="7" id="KW-1185">Reference proteome</keyword>
<dbReference type="Pfam" id="PF02754">
    <property type="entry name" value="CCG"/>
    <property type="match status" value="2"/>
</dbReference>
<dbReference type="Gene3D" id="3.30.70.20">
    <property type="match status" value="1"/>
</dbReference>
<dbReference type="InterPro" id="IPR003741">
    <property type="entry name" value="LUD_dom"/>
</dbReference>
<keyword evidence="3" id="KW-0408">Iron</keyword>
<evidence type="ECO:0000256" key="3">
    <source>
        <dbReference type="ARBA" id="ARBA00023004"/>
    </source>
</evidence>
<gene>
    <name evidence="6" type="ORF">JFN91_18000</name>
</gene>
<evidence type="ECO:0000256" key="4">
    <source>
        <dbReference type="ARBA" id="ARBA00023014"/>
    </source>
</evidence>
<evidence type="ECO:0000313" key="7">
    <source>
        <dbReference type="Proteomes" id="UP000614714"/>
    </source>
</evidence>
<comment type="caution">
    <text evidence="6">The sequence shown here is derived from an EMBL/GenBank/DDBJ whole genome shotgun (WGS) entry which is preliminary data.</text>
</comment>
<dbReference type="InterPro" id="IPR054704">
    <property type="entry name" value="Quin_L_LdhH-like"/>
</dbReference>
<dbReference type="PANTHER" id="PTHR47153:SF2">
    <property type="entry name" value="LACTATE UTILIZATION PROTEIN B"/>
    <property type="match status" value="1"/>
</dbReference>
<name>A0ABS0YIE4_9BACT</name>
<evidence type="ECO:0000259" key="5">
    <source>
        <dbReference type="PROSITE" id="PS51379"/>
    </source>
</evidence>
<dbReference type="Pfam" id="PF02589">
    <property type="entry name" value="LUD_dom"/>
    <property type="match status" value="1"/>
</dbReference>
<dbReference type="SUPFAM" id="SSF46548">
    <property type="entry name" value="alpha-helical ferredoxin"/>
    <property type="match status" value="1"/>
</dbReference>
<dbReference type="InterPro" id="IPR004017">
    <property type="entry name" value="Cys_rich_dom"/>
</dbReference>
<dbReference type="SUPFAM" id="SSF100950">
    <property type="entry name" value="NagB/RpiA/CoA transferase-like"/>
    <property type="match status" value="1"/>
</dbReference>
<proteinExistence type="predicted"/>
<dbReference type="PANTHER" id="PTHR47153">
    <property type="entry name" value="LACTATE UTILIZATION PROTEIN B"/>
    <property type="match status" value="1"/>
</dbReference>
<keyword evidence="1" id="KW-0004">4Fe-4S</keyword>
<dbReference type="InterPro" id="IPR017896">
    <property type="entry name" value="4Fe4S_Fe-S-bd"/>
</dbReference>
<dbReference type="Pfam" id="PF13183">
    <property type="entry name" value="Fer4_8"/>
    <property type="match status" value="1"/>
</dbReference>
<feature type="domain" description="4Fe-4S ferredoxin-type" evidence="5">
    <location>
        <begin position="347"/>
        <end position="375"/>
    </location>
</feature>
<evidence type="ECO:0000256" key="1">
    <source>
        <dbReference type="ARBA" id="ARBA00022485"/>
    </source>
</evidence>